<comment type="caution">
    <text evidence="10">The sequence shown here is derived from an EMBL/GenBank/DDBJ whole genome shotgun (WGS) entry which is preliminary data.</text>
</comment>
<dbReference type="InterPro" id="IPR001214">
    <property type="entry name" value="SET_dom"/>
</dbReference>
<keyword evidence="4 10" id="KW-0489">Methyltransferase</keyword>
<feature type="region of interest" description="Disordered" evidence="8">
    <location>
        <begin position="436"/>
        <end position="459"/>
    </location>
</feature>
<accession>A0ABR1FYB8</accession>
<reference evidence="10 11" key="1">
    <citation type="submission" date="2024-03" db="EMBL/GenBank/DDBJ databases">
        <title>Aureococcus anophagefferens CCMP1851 and Kratosvirus quantuckense: Draft genome of a second virus-susceptible host strain in the model system.</title>
        <authorList>
            <person name="Chase E."/>
            <person name="Truchon A.R."/>
            <person name="Schepens W."/>
            <person name="Wilhelm S.W."/>
        </authorList>
    </citation>
    <scope>NUCLEOTIDE SEQUENCE [LARGE SCALE GENOMIC DNA]</scope>
    <source>
        <strain evidence="10 11">CCMP1851</strain>
    </source>
</reference>
<evidence type="ECO:0000313" key="11">
    <source>
        <dbReference type="Proteomes" id="UP001363151"/>
    </source>
</evidence>
<dbReference type="PANTHER" id="PTHR22884">
    <property type="entry name" value="SET DOMAIN PROTEINS"/>
    <property type="match status" value="1"/>
</dbReference>
<name>A0ABR1FYB8_AURAN</name>
<dbReference type="Pfam" id="PF00856">
    <property type="entry name" value="SET"/>
    <property type="match status" value="1"/>
</dbReference>
<feature type="region of interest" description="Disordered" evidence="8">
    <location>
        <begin position="81"/>
        <end position="129"/>
    </location>
</feature>
<proteinExistence type="predicted"/>
<evidence type="ECO:0000256" key="1">
    <source>
        <dbReference type="ARBA" id="ARBA00004123"/>
    </source>
</evidence>
<dbReference type="SMART" id="SM00317">
    <property type="entry name" value="SET"/>
    <property type="match status" value="1"/>
</dbReference>
<protein>
    <submittedName>
        <fullName evidence="10">Euchromatic histone lysine methyltransferase</fullName>
    </submittedName>
</protein>
<feature type="domain" description="SET" evidence="9">
    <location>
        <begin position="220"/>
        <end position="345"/>
    </location>
</feature>
<feature type="region of interest" description="Disordered" evidence="8">
    <location>
        <begin position="399"/>
        <end position="418"/>
    </location>
</feature>
<dbReference type="InterPro" id="IPR050777">
    <property type="entry name" value="SET2_Histone-Lys_MeTrsfase"/>
</dbReference>
<evidence type="ECO:0000256" key="7">
    <source>
        <dbReference type="ARBA" id="ARBA00023242"/>
    </source>
</evidence>
<comment type="subcellular location">
    <subcellularLocation>
        <location evidence="2">Chromosome</location>
    </subcellularLocation>
    <subcellularLocation>
        <location evidence="1">Nucleus</location>
    </subcellularLocation>
</comment>
<feature type="compositionally biased region" description="Basic and acidic residues" evidence="8">
    <location>
        <begin position="404"/>
        <end position="418"/>
    </location>
</feature>
<dbReference type="GO" id="GO:0008168">
    <property type="term" value="F:methyltransferase activity"/>
    <property type="evidence" value="ECO:0007669"/>
    <property type="project" value="UniProtKB-KW"/>
</dbReference>
<evidence type="ECO:0000259" key="9">
    <source>
        <dbReference type="PROSITE" id="PS50280"/>
    </source>
</evidence>
<keyword evidence="5" id="KW-0808">Transferase</keyword>
<dbReference type="EMBL" id="JBBJCI010000204">
    <property type="protein sequence ID" value="KAK7241242.1"/>
    <property type="molecule type" value="Genomic_DNA"/>
</dbReference>
<organism evidence="10 11">
    <name type="scientific">Aureococcus anophagefferens</name>
    <name type="common">Harmful bloom alga</name>
    <dbReference type="NCBI Taxonomy" id="44056"/>
    <lineage>
        <taxon>Eukaryota</taxon>
        <taxon>Sar</taxon>
        <taxon>Stramenopiles</taxon>
        <taxon>Ochrophyta</taxon>
        <taxon>Pelagophyceae</taxon>
        <taxon>Pelagomonadales</taxon>
        <taxon>Pelagomonadaceae</taxon>
        <taxon>Aureococcus</taxon>
    </lineage>
</organism>
<gene>
    <name evidence="10" type="primary">EHMT1</name>
    <name evidence="10" type="ORF">SO694_00051266</name>
</gene>
<evidence type="ECO:0000256" key="8">
    <source>
        <dbReference type="SAM" id="MobiDB-lite"/>
    </source>
</evidence>
<dbReference type="Gene3D" id="2.170.270.10">
    <property type="entry name" value="SET domain"/>
    <property type="match status" value="1"/>
</dbReference>
<keyword evidence="3" id="KW-0158">Chromosome</keyword>
<dbReference type="PROSITE" id="PS50280">
    <property type="entry name" value="SET"/>
    <property type="match status" value="1"/>
</dbReference>
<evidence type="ECO:0000313" key="10">
    <source>
        <dbReference type="EMBL" id="KAK7241242.1"/>
    </source>
</evidence>
<dbReference type="Proteomes" id="UP001363151">
    <property type="component" value="Unassembled WGS sequence"/>
</dbReference>
<evidence type="ECO:0000256" key="6">
    <source>
        <dbReference type="ARBA" id="ARBA00022691"/>
    </source>
</evidence>
<sequence>MASFWFTVTAAKGALRRQGASLESPELEPPIPRGTLVGCKSRVLVGETIRCELLWTCVQKPLGLMARPCDGRADGAQFFPRTARARSGARADQRAAAAARAHRPNAPPRRGPPKRPPVGKCPEPVASDTESEHERDHCHSWVVAKKWCAVRKEMSTDSAHLCDVRKGRLVYTTSRRVSESGSVRLRMVAPIEGWVSEKVLEPFRYAKRWRTMQHCLDCRNVIEVRDAGKKGMAVYTKRAIPKHTFIGEYVGDLIDEKEYDARYPKGDGTHVYWIREGDVYLDAGPSKHFTRYINHSKKAPNLETKVEFVKVVDREEVLCKDLRPNVGFYTTKDVPKGDELTFDYGGDYFQEGEAPTEDTIFPPEYRDAVQSGRMTEQDVIIDRTVRVFEKNEASKAAQAAAWADQKRREEKRGDTPLNAKMREREHAKITEAFKPEVEHFPISKSQRERESRLGLVPYDRRPQKPYVRLVDGKPYRHGINR</sequence>
<keyword evidence="11" id="KW-1185">Reference proteome</keyword>
<evidence type="ECO:0000256" key="4">
    <source>
        <dbReference type="ARBA" id="ARBA00022603"/>
    </source>
</evidence>
<dbReference type="InterPro" id="IPR046341">
    <property type="entry name" value="SET_dom_sf"/>
</dbReference>
<feature type="compositionally biased region" description="Low complexity" evidence="8">
    <location>
        <begin position="85"/>
        <end position="99"/>
    </location>
</feature>
<feature type="compositionally biased region" description="Pro residues" evidence="8">
    <location>
        <begin position="105"/>
        <end position="116"/>
    </location>
</feature>
<dbReference type="GO" id="GO:0032259">
    <property type="term" value="P:methylation"/>
    <property type="evidence" value="ECO:0007669"/>
    <property type="project" value="UniProtKB-KW"/>
</dbReference>
<evidence type="ECO:0000256" key="5">
    <source>
        <dbReference type="ARBA" id="ARBA00022679"/>
    </source>
</evidence>
<evidence type="ECO:0000256" key="2">
    <source>
        <dbReference type="ARBA" id="ARBA00004286"/>
    </source>
</evidence>
<keyword evidence="6" id="KW-0949">S-adenosyl-L-methionine</keyword>
<keyword evidence="7" id="KW-0539">Nucleus</keyword>
<evidence type="ECO:0000256" key="3">
    <source>
        <dbReference type="ARBA" id="ARBA00022454"/>
    </source>
</evidence>
<dbReference type="SUPFAM" id="SSF82199">
    <property type="entry name" value="SET domain"/>
    <property type="match status" value="1"/>
</dbReference>